<name>A0A438N4T1_EXOME</name>
<dbReference type="PRINTS" id="PR00081">
    <property type="entry name" value="GDHRDH"/>
</dbReference>
<evidence type="ECO:0000256" key="1">
    <source>
        <dbReference type="ARBA" id="ARBA00006484"/>
    </source>
</evidence>
<dbReference type="VEuPathDB" id="FungiDB:PV10_07530"/>
<gene>
    <name evidence="5" type="ORF">B0A52_05281</name>
</gene>
<comment type="caution">
    <text evidence="5">The sequence shown here is derived from an EMBL/GenBank/DDBJ whole genome shotgun (WGS) entry which is preliminary data.</text>
</comment>
<evidence type="ECO:0000256" key="3">
    <source>
        <dbReference type="ARBA" id="ARBA00023002"/>
    </source>
</evidence>
<evidence type="ECO:0000256" key="4">
    <source>
        <dbReference type="RuleBase" id="RU000363"/>
    </source>
</evidence>
<dbReference type="SUPFAM" id="SSF51735">
    <property type="entry name" value="NAD(P)-binding Rossmann-fold domains"/>
    <property type="match status" value="1"/>
</dbReference>
<dbReference type="OrthoDB" id="498125at2759"/>
<sequence length="251" mass="26423">MSSKGVAIITGSAQGLGEGIAYRLSQDGYAVVISDVSSKKEQIDSVVRNIESKGGRAIGLIADVTQRSQVQLLVDEAVRQLEAPLQVMVANAGLGHANSIFELSEEHVHTILDVNIAGVFNCFVVAGRKMLDQRKGGTIIAASSAAAFKAMPLVSAYSASKWAVRGLTQTFAVELGSLSKDHEMPIRLLEDKLEQIGTPKKANMSQMETHAESISILGRVGVPSDVANAVSFLAGPDSGFITGQVSDNSSL</sequence>
<dbReference type="Gene3D" id="3.40.50.720">
    <property type="entry name" value="NAD(P)-binding Rossmann-like Domain"/>
    <property type="match status" value="1"/>
</dbReference>
<dbReference type="InterPro" id="IPR002347">
    <property type="entry name" value="SDR_fam"/>
</dbReference>
<dbReference type="PROSITE" id="PS00061">
    <property type="entry name" value="ADH_SHORT"/>
    <property type="match status" value="1"/>
</dbReference>
<evidence type="ECO:0000313" key="5">
    <source>
        <dbReference type="EMBL" id="RVX70629.1"/>
    </source>
</evidence>
<dbReference type="AlphaFoldDB" id="A0A438N4T1"/>
<accession>A0A438N4T1</accession>
<keyword evidence="3" id="KW-0560">Oxidoreductase</keyword>
<protein>
    <submittedName>
        <fullName evidence="5">Uncharacterized protein</fullName>
    </submittedName>
</protein>
<dbReference type="GO" id="GO:0016491">
    <property type="term" value="F:oxidoreductase activity"/>
    <property type="evidence" value="ECO:0007669"/>
    <property type="project" value="UniProtKB-KW"/>
</dbReference>
<dbReference type="Proteomes" id="UP000288859">
    <property type="component" value="Unassembled WGS sequence"/>
</dbReference>
<dbReference type="PRINTS" id="PR00080">
    <property type="entry name" value="SDRFAMILY"/>
</dbReference>
<comment type="similarity">
    <text evidence="1 4">Belongs to the short-chain dehydrogenases/reductases (SDR) family.</text>
</comment>
<dbReference type="InterPro" id="IPR020904">
    <property type="entry name" value="Sc_DH/Rdtase_CS"/>
</dbReference>
<keyword evidence="2" id="KW-0521">NADP</keyword>
<organism evidence="5 6">
    <name type="scientific">Exophiala mesophila</name>
    <name type="common">Black yeast-like fungus</name>
    <dbReference type="NCBI Taxonomy" id="212818"/>
    <lineage>
        <taxon>Eukaryota</taxon>
        <taxon>Fungi</taxon>
        <taxon>Dikarya</taxon>
        <taxon>Ascomycota</taxon>
        <taxon>Pezizomycotina</taxon>
        <taxon>Eurotiomycetes</taxon>
        <taxon>Chaetothyriomycetidae</taxon>
        <taxon>Chaetothyriales</taxon>
        <taxon>Herpotrichiellaceae</taxon>
        <taxon>Exophiala</taxon>
    </lineage>
</organism>
<dbReference type="PANTHER" id="PTHR43639:SF1">
    <property type="entry name" value="SHORT-CHAIN DEHYDROGENASE_REDUCTASE FAMILY PROTEIN"/>
    <property type="match status" value="1"/>
</dbReference>
<proteinExistence type="inferred from homology"/>
<evidence type="ECO:0000313" key="6">
    <source>
        <dbReference type="Proteomes" id="UP000288859"/>
    </source>
</evidence>
<dbReference type="PANTHER" id="PTHR43639">
    <property type="entry name" value="OXIDOREDUCTASE, SHORT-CHAIN DEHYDROGENASE/REDUCTASE FAMILY (AFU_ORTHOLOGUE AFUA_5G02870)"/>
    <property type="match status" value="1"/>
</dbReference>
<dbReference type="Pfam" id="PF00106">
    <property type="entry name" value="adh_short"/>
    <property type="match status" value="1"/>
</dbReference>
<dbReference type="InterPro" id="IPR036291">
    <property type="entry name" value="NAD(P)-bd_dom_sf"/>
</dbReference>
<reference evidence="5 6" key="1">
    <citation type="submission" date="2017-03" db="EMBL/GenBank/DDBJ databases">
        <title>Genomes of endolithic fungi from Antarctica.</title>
        <authorList>
            <person name="Coleine C."/>
            <person name="Masonjones S."/>
            <person name="Stajich J.E."/>
        </authorList>
    </citation>
    <scope>NUCLEOTIDE SEQUENCE [LARGE SCALE GENOMIC DNA]</scope>
    <source>
        <strain evidence="5 6">CCFEE 6314</strain>
    </source>
</reference>
<evidence type="ECO:0000256" key="2">
    <source>
        <dbReference type="ARBA" id="ARBA00022857"/>
    </source>
</evidence>
<dbReference type="EMBL" id="NAJM01000022">
    <property type="protein sequence ID" value="RVX70629.1"/>
    <property type="molecule type" value="Genomic_DNA"/>
</dbReference>